<dbReference type="Proteomes" id="UP000885822">
    <property type="component" value="Unassembled WGS sequence"/>
</dbReference>
<feature type="domain" description="HMA" evidence="2">
    <location>
        <begin position="13"/>
        <end position="79"/>
    </location>
</feature>
<dbReference type="SUPFAM" id="SSF55008">
    <property type="entry name" value="HMA, heavy metal-associated domain"/>
    <property type="match status" value="1"/>
</dbReference>
<dbReference type="GO" id="GO:0046872">
    <property type="term" value="F:metal ion binding"/>
    <property type="evidence" value="ECO:0007669"/>
    <property type="project" value="InterPro"/>
</dbReference>
<reference evidence="3" key="1">
    <citation type="journal article" date="2020" name="mSystems">
        <title>Genome- and Community-Level Interaction Insights into Carbon Utilization and Element Cycling Functions of Hydrothermarchaeota in Hydrothermal Sediment.</title>
        <authorList>
            <person name="Zhou Z."/>
            <person name="Liu Y."/>
            <person name="Xu W."/>
            <person name="Pan J."/>
            <person name="Luo Z.H."/>
            <person name="Li M."/>
        </authorList>
    </citation>
    <scope>NUCLEOTIDE SEQUENCE [LARGE SCALE GENOMIC DNA]</scope>
    <source>
        <strain evidence="3">HyVt-26</strain>
    </source>
</reference>
<proteinExistence type="predicted"/>
<feature type="region of interest" description="Disordered" evidence="1">
    <location>
        <begin position="95"/>
        <end position="115"/>
    </location>
</feature>
<dbReference type="Gene3D" id="3.30.70.100">
    <property type="match status" value="1"/>
</dbReference>
<dbReference type="EMBL" id="DRCV01000158">
    <property type="protein sequence ID" value="HDK38074.1"/>
    <property type="molecule type" value="Genomic_DNA"/>
</dbReference>
<accession>A0A831KC10</accession>
<gene>
    <name evidence="3" type="ORF">ENG92_03555</name>
</gene>
<evidence type="ECO:0000313" key="3">
    <source>
        <dbReference type="EMBL" id="HDK38074.1"/>
    </source>
</evidence>
<dbReference type="CDD" id="cd00371">
    <property type="entry name" value="HMA"/>
    <property type="match status" value="1"/>
</dbReference>
<organism evidence="3">
    <name type="scientific">Thiolapillus brandeum</name>
    <dbReference type="NCBI Taxonomy" id="1076588"/>
    <lineage>
        <taxon>Bacteria</taxon>
        <taxon>Pseudomonadati</taxon>
        <taxon>Pseudomonadota</taxon>
        <taxon>Gammaproteobacteria</taxon>
        <taxon>Chromatiales</taxon>
        <taxon>Sedimenticolaceae</taxon>
        <taxon>Thiolapillus</taxon>
    </lineage>
</organism>
<protein>
    <submittedName>
        <fullName evidence="3">Cation transporter</fullName>
    </submittedName>
</protein>
<comment type="caution">
    <text evidence="3">The sequence shown here is derived from an EMBL/GenBank/DDBJ whole genome shotgun (WGS) entry which is preliminary data.</text>
</comment>
<evidence type="ECO:0000256" key="1">
    <source>
        <dbReference type="SAM" id="MobiDB-lite"/>
    </source>
</evidence>
<dbReference type="InterPro" id="IPR006121">
    <property type="entry name" value="HMA_dom"/>
</dbReference>
<dbReference type="AlphaFoldDB" id="A0A831KC10"/>
<sequence>MNDSSKPIDDWDVRRYIKLTDFLSTADAAIVRNVLGTLRGVNSVNTEVGKNQVVVVYDASKLDYRAVLKALETTGVFPARGWWSRIRGSMYQFSDGNARDNAKVPPPVCCNKPPK</sequence>
<dbReference type="Pfam" id="PF00403">
    <property type="entry name" value="HMA"/>
    <property type="match status" value="1"/>
</dbReference>
<dbReference type="PROSITE" id="PS50846">
    <property type="entry name" value="HMA_2"/>
    <property type="match status" value="1"/>
</dbReference>
<name>A0A831KC10_9GAMM</name>
<evidence type="ECO:0000259" key="2">
    <source>
        <dbReference type="PROSITE" id="PS50846"/>
    </source>
</evidence>
<dbReference type="InterPro" id="IPR036163">
    <property type="entry name" value="HMA_dom_sf"/>
</dbReference>